<keyword evidence="2" id="KW-0732">Signal</keyword>
<protein>
    <recommendedName>
        <fullName evidence="5">Leucine-rich repeat-containing protein</fullName>
    </recommendedName>
</protein>
<dbReference type="RefSeq" id="XP_004367238.1">
    <property type="nucleotide sequence ID" value="XM_004367181.1"/>
</dbReference>
<evidence type="ECO:0000256" key="2">
    <source>
        <dbReference type="SAM" id="SignalP"/>
    </source>
</evidence>
<name>F4PW91_CACFS</name>
<dbReference type="SUPFAM" id="SSF52058">
    <property type="entry name" value="L domain-like"/>
    <property type="match status" value="1"/>
</dbReference>
<dbReference type="EMBL" id="GL883013">
    <property type="protein sequence ID" value="EGG20255.1"/>
    <property type="molecule type" value="Genomic_DNA"/>
</dbReference>
<organism evidence="3 4">
    <name type="scientific">Cavenderia fasciculata</name>
    <name type="common">Slime mold</name>
    <name type="synonym">Dictyostelium fasciculatum</name>
    <dbReference type="NCBI Taxonomy" id="261658"/>
    <lineage>
        <taxon>Eukaryota</taxon>
        <taxon>Amoebozoa</taxon>
        <taxon>Evosea</taxon>
        <taxon>Eumycetozoa</taxon>
        <taxon>Dictyostelia</taxon>
        <taxon>Acytosteliales</taxon>
        <taxon>Cavenderiaceae</taxon>
        <taxon>Cavenderia</taxon>
    </lineage>
</organism>
<evidence type="ECO:0000313" key="3">
    <source>
        <dbReference type="EMBL" id="EGG20255.1"/>
    </source>
</evidence>
<dbReference type="GeneID" id="14872089"/>
<dbReference type="AlphaFoldDB" id="F4PW91"/>
<feature type="region of interest" description="Disordered" evidence="1">
    <location>
        <begin position="664"/>
        <end position="696"/>
    </location>
</feature>
<dbReference type="Gene3D" id="3.80.10.10">
    <property type="entry name" value="Ribonuclease Inhibitor"/>
    <property type="match status" value="1"/>
</dbReference>
<evidence type="ECO:0008006" key="5">
    <source>
        <dbReference type="Google" id="ProtNLM"/>
    </source>
</evidence>
<accession>F4PW91</accession>
<gene>
    <name evidence="3" type="ORF">DFA_07378</name>
</gene>
<dbReference type="InterPro" id="IPR032675">
    <property type="entry name" value="LRR_dom_sf"/>
</dbReference>
<feature type="compositionally biased region" description="Acidic residues" evidence="1">
    <location>
        <begin position="669"/>
        <end position="685"/>
    </location>
</feature>
<keyword evidence="4" id="KW-1185">Reference proteome</keyword>
<dbReference type="Proteomes" id="UP000007797">
    <property type="component" value="Unassembled WGS sequence"/>
</dbReference>
<reference evidence="4" key="1">
    <citation type="journal article" date="2011" name="Genome Res.">
        <title>Phylogeny-wide analysis of social amoeba genomes highlights ancient origins for complex intercellular communication.</title>
        <authorList>
            <person name="Heidel A.J."/>
            <person name="Lawal H.M."/>
            <person name="Felder M."/>
            <person name="Schilde C."/>
            <person name="Helps N.R."/>
            <person name="Tunggal B."/>
            <person name="Rivero F."/>
            <person name="John U."/>
            <person name="Schleicher M."/>
            <person name="Eichinger L."/>
            <person name="Platzer M."/>
            <person name="Noegel A.A."/>
            <person name="Schaap P."/>
            <person name="Gloeckner G."/>
        </authorList>
    </citation>
    <scope>NUCLEOTIDE SEQUENCE [LARGE SCALE GENOMIC DNA]</scope>
    <source>
        <strain evidence="4">SH3</strain>
    </source>
</reference>
<evidence type="ECO:0000313" key="4">
    <source>
        <dbReference type="Proteomes" id="UP000007797"/>
    </source>
</evidence>
<proteinExistence type="predicted"/>
<feature type="chain" id="PRO_5003319673" description="Leucine-rich repeat-containing protein" evidence="2">
    <location>
        <begin position="24"/>
        <end position="696"/>
    </location>
</feature>
<evidence type="ECO:0000256" key="1">
    <source>
        <dbReference type="SAM" id="MobiDB-lite"/>
    </source>
</evidence>
<dbReference type="KEGG" id="dfa:DFA_07378"/>
<sequence length="696" mass="78982">MTSLHLLKLSNLLLLQIISSIDSNGDVVCLLLTCKQLYHNSIGLRRLVKFKGIEFITDNGGKSDKFIATAFHFNINSFKDILENSISDHQVDHSHYQNNHLPQWVRQRIYATERADKSGITTVLVNDCLPSLPLQPLYDIPSVETLFIDQSGNPYDPRVIDLDAISQLLCLKRLSLRLNEIKLGPHPTLKCLELAGPTYGQPPLLADLGLTKFVSLTKLKLNSYFTSIGIEPGLFPSSLTSLTLRLTEIPPRDTFLSLTSLVYLEIHMKEKITHEPLINLDQEQLFIDLESLTNLQTLKIRGNTAIFLTRYENITISTSVPPSLKILYLQNQWVEIPSRCVMPQLEKLYVEQSLFIKEIISLQSCTSLKKLFIFGCNEIIQANVIPSSIALEKLTIKKYTSENILGQVVFPPSLTHLSIVGGAEIVQLPDSLIKLKQGSTKGTPQLLLPQNLKKLVWYDNTDLESMDKSEEFPYSSSSYPPNLETLKLPDAQEVFKIDVPPITKYLSVSLYSVGSEIYPIFSISSIIANSDQSQWLPPNTTHLTCNLYNGDPYSSTAFNLGEVINHTNVRFLNIDCVMSLVSYQLSIHRLDSENNNVLVLETKSSLQGGIITQKWKPINNLQGSWHQERESIYVYFYWDSRRRHQIQLKSSFVGADFYSDRDTFGDNYLSDDENDDEDEEDDEDQNQNQELENSYD</sequence>
<feature type="signal peptide" evidence="2">
    <location>
        <begin position="1"/>
        <end position="23"/>
    </location>
</feature>